<dbReference type="FunFam" id="3.40.1620.70:FF:000003">
    <property type="entry name" value="Collagen type XVIII alpha 1"/>
    <property type="match status" value="1"/>
</dbReference>
<accession>A0A8C0GFI6</accession>
<dbReference type="SUPFAM" id="SSF56436">
    <property type="entry name" value="C-type lectin-like"/>
    <property type="match status" value="1"/>
</dbReference>
<evidence type="ECO:0000259" key="1">
    <source>
        <dbReference type="Pfam" id="PF06482"/>
    </source>
</evidence>
<evidence type="ECO:0008006" key="5">
    <source>
        <dbReference type="Google" id="ProtNLM"/>
    </source>
</evidence>
<keyword evidence="4" id="KW-1185">Reference proteome</keyword>
<dbReference type="FunFam" id="3.10.100.10:FF:000008">
    <property type="entry name" value="collagen alpha-1(XVIII) chain isoform X1"/>
    <property type="match status" value="1"/>
</dbReference>
<name>A0A8C0GFI6_CHEAB</name>
<proteinExistence type="predicted"/>
<dbReference type="Proteomes" id="UP000694404">
    <property type="component" value="Unplaced"/>
</dbReference>
<dbReference type="AlphaFoldDB" id="A0A8C0GFI6"/>
<organism evidence="3 4">
    <name type="scientific">Chelonoidis abingdonii</name>
    <name type="common">Abingdon island giant tortoise</name>
    <name type="synonym">Testudo abingdonii</name>
    <dbReference type="NCBI Taxonomy" id="106734"/>
    <lineage>
        <taxon>Eukaryota</taxon>
        <taxon>Metazoa</taxon>
        <taxon>Chordata</taxon>
        <taxon>Craniata</taxon>
        <taxon>Vertebrata</taxon>
        <taxon>Euteleostomi</taxon>
        <taxon>Archelosauria</taxon>
        <taxon>Testudinata</taxon>
        <taxon>Testudines</taxon>
        <taxon>Cryptodira</taxon>
        <taxon>Durocryptodira</taxon>
        <taxon>Testudinoidea</taxon>
        <taxon>Testudinidae</taxon>
        <taxon>Chelonoidis</taxon>
    </lineage>
</organism>
<dbReference type="OMA" id="FANWESI"/>
<feature type="domain" description="Collagen type XV/XVIII trimerization" evidence="2">
    <location>
        <begin position="29"/>
        <end position="77"/>
    </location>
</feature>
<evidence type="ECO:0000313" key="3">
    <source>
        <dbReference type="Ensembl" id="ENSCABP00000008531.1"/>
    </source>
</evidence>
<dbReference type="Pfam" id="PF20010">
    <property type="entry name" value="Collagen_trimer"/>
    <property type="match status" value="1"/>
</dbReference>
<reference evidence="3" key="1">
    <citation type="submission" date="2025-08" db="UniProtKB">
        <authorList>
            <consortium name="Ensembl"/>
        </authorList>
    </citation>
    <scope>IDENTIFICATION</scope>
</reference>
<dbReference type="GeneTree" id="ENSGT00940000158302"/>
<dbReference type="CDD" id="cd00247">
    <property type="entry name" value="Endostatin-like"/>
    <property type="match status" value="1"/>
</dbReference>
<dbReference type="Gene3D" id="3.10.100.10">
    <property type="entry name" value="Mannose-Binding Protein A, subunit A"/>
    <property type="match status" value="1"/>
</dbReference>
<evidence type="ECO:0000313" key="4">
    <source>
        <dbReference type="Proteomes" id="UP000694404"/>
    </source>
</evidence>
<dbReference type="InterPro" id="IPR016187">
    <property type="entry name" value="CTDL_fold"/>
</dbReference>
<sequence length="270" mass="30452">MYTGCPRLPRYEYSWVPPPFPYGPPLWLVTTFRNIDGMLRKVHLVAEGTLIYLSESSEVFIRVRGGWRRLQLGELIPIPADSPPPPAISGYVSAKLFMLHLVALNLPLSGAMRADYQCFQQARAAGLMSTYRAFLSSHLQDLSTVVRKSDRYNLPIVNLKGEILFNNWESVFTGSGGQFNIQIPIYSFDGRNIMTDPSWPHKIIWHGSTANGIRLVSNYCEAWRTADMAVMGQASPLTTGKLLDQKPYSCSNKFIVLCIENSFVSDIRRK</sequence>
<feature type="domain" description="Collagenase NC10/endostatin" evidence="1">
    <location>
        <begin position="99"/>
        <end position="264"/>
    </location>
</feature>
<dbReference type="InterPro" id="IPR010515">
    <property type="entry name" value="Collagenase_NC10/endostatin"/>
</dbReference>
<evidence type="ECO:0000259" key="2">
    <source>
        <dbReference type="Pfam" id="PF20010"/>
    </source>
</evidence>
<dbReference type="Ensembl" id="ENSCABT00000009356.1">
    <property type="protein sequence ID" value="ENSCABP00000008531.1"/>
    <property type="gene ID" value="ENSCABG00000006447.1"/>
</dbReference>
<dbReference type="InterPro" id="IPR045463">
    <property type="entry name" value="XV/XVIII_trimerization_dom"/>
</dbReference>
<dbReference type="Gene3D" id="3.40.1620.70">
    <property type="match status" value="1"/>
</dbReference>
<dbReference type="Pfam" id="PF06482">
    <property type="entry name" value="Endostatin"/>
    <property type="match status" value="1"/>
</dbReference>
<reference evidence="3" key="2">
    <citation type="submission" date="2025-09" db="UniProtKB">
        <authorList>
            <consortium name="Ensembl"/>
        </authorList>
    </citation>
    <scope>IDENTIFICATION</scope>
</reference>
<dbReference type="InterPro" id="IPR016186">
    <property type="entry name" value="C-type_lectin-like/link_sf"/>
</dbReference>
<protein>
    <recommendedName>
        <fullName evidence="5">Collagen alpha-1(XV) chain</fullName>
    </recommendedName>
</protein>